<comment type="subunit">
    <text evidence="9">Homodimer.</text>
</comment>
<proteinExistence type="inferred from homology"/>
<evidence type="ECO:0000313" key="11">
    <source>
        <dbReference type="EMBL" id="MFC0581876.1"/>
    </source>
</evidence>
<comment type="caution">
    <text evidence="11">The sequence shown here is derived from an EMBL/GenBank/DDBJ whole genome shotgun (WGS) entry which is preliminary data.</text>
</comment>
<organism evidence="11 12">
    <name type="scientific">Micrococcoides hystricis</name>
    <dbReference type="NCBI Taxonomy" id="1572761"/>
    <lineage>
        <taxon>Bacteria</taxon>
        <taxon>Bacillati</taxon>
        <taxon>Actinomycetota</taxon>
        <taxon>Actinomycetes</taxon>
        <taxon>Micrococcales</taxon>
        <taxon>Micrococcaceae</taxon>
        <taxon>Micrococcoides</taxon>
    </lineage>
</organism>
<dbReference type="Gene3D" id="3.10.580.10">
    <property type="entry name" value="CBS-domain"/>
    <property type="match status" value="1"/>
</dbReference>
<dbReference type="RefSeq" id="WP_377458604.1">
    <property type="nucleotide sequence ID" value="NZ_JBHLUB010000026.1"/>
</dbReference>
<name>A0ABV6P9T2_9MICC</name>
<dbReference type="PANTHER" id="PTHR41394">
    <property type="entry name" value="MAGNESIUM TRANSPORTER MGTE"/>
    <property type="match status" value="1"/>
</dbReference>
<keyword evidence="7 9" id="KW-0472">Membrane</keyword>
<gene>
    <name evidence="11" type="primary">mgtE</name>
    <name evidence="11" type="ORF">ACFFFR_05705</name>
</gene>
<evidence type="ECO:0000256" key="5">
    <source>
        <dbReference type="ARBA" id="ARBA00022842"/>
    </source>
</evidence>
<evidence type="ECO:0000256" key="6">
    <source>
        <dbReference type="ARBA" id="ARBA00022989"/>
    </source>
</evidence>
<dbReference type="InterPro" id="IPR038076">
    <property type="entry name" value="MgtE_N_sf"/>
</dbReference>
<keyword evidence="5 9" id="KW-0460">Magnesium</keyword>
<comment type="subcellular location">
    <subcellularLocation>
        <location evidence="9">Cell membrane</location>
        <topology evidence="9">Multi-pass membrane protein</topology>
    </subcellularLocation>
    <subcellularLocation>
        <location evidence="1">Membrane</location>
        <topology evidence="1">Multi-pass membrane protein</topology>
    </subcellularLocation>
</comment>
<dbReference type="PROSITE" id="PS51371">
    <property type="entry name" value="CBS"/>
    <property type="match status" value="2"/>
</dbReference>
<evidence type="ECO:0000256" key="8">
    <source>
        <dbReference type="PROSITE-ProRule" id="PRU00703"/>
    </source>
</evidence>
<keyword evidence="9" id="KW-1003">Cell membrane</keyword>
<comment type="caution">
    <text evidence="9">Lacks conserved residue(s) required for the propagation of feature annotation.</text>
</comment>
<dbReference type="InterPro" id="IPR046342">
    <property type="entry name" value="CBS_dom_sf"/>
</dbReference>
<dbReference type="InterPro" id="IPR006668">
    <property type="entry name" value="Mg_transptr_MgtE_intracell_dom"/>
</dbReference>
<dbReference type="EMBL" id="JBHLUB010000026">
    <property type="protein sequence ID" value="MFC0581876.1"/>
    <property type="molecule type" value="Genomic_DNA"/>
</dbReference>
<feature type="transmembrane region" description="Helical" evidence="9">
    <location>
        <begin position="414"/>
        <end position="434"/>
    </location>
</feature>
<evidence type="ECO:0000256" key="3">
    <source>
        <dbReference type="ARBA" id="ARBA00022448"/>
    </source>
</evidence>
<keyword evidence="6 9" id="KW-1133">Transmembrane helix</keyword>
<dbReference type="Gene3D" id="1.10.357.20">
    <property type="entry name" value="SLC41 divalent cation transporters, integral membrane domain"/>
    <property type="match status" value="1"/>
</dbReference>
<dbReference type="SUPFAM" id="SSF158791">
    <property type="entry name" value="MgtE N-terminal domain-like"/>
    <property type="match status" value="1"/>
</dbReference>
<comment type="similarity">
    <text evidence="2 9">Belongs to the SLC41A transporter family.</text>
</comment>
<keyword evidence="3 9" id="KW-0813">Transport</keyword>
<dbReference type="SUPFAM" id="SSF54631">
    <property type="entry name" value="CBS-domain pair"/>
    <property type="match status" value="1"/>
</dbReference>
<sequence length="441" mass="47498">MLDPSVLIRDDRIQELAEYARNTGQKTLVDEMERLNLRDRAVLFRLLPKDVAIDVFERLDGALQSELVHGLGDEQVGDLFAALETGDRVQLMDELPAKVAKRLLNELPTRERGVTNLVLGYPNGSIGRRMSAKYIVLGPEQTVRQALAHVRARAAEVPTIYSLPVAGPGRRLIGVLSLRDLLKAEETETIGQIMSPDPIHVDAYTDEEDAARLCADHQFNALPVTDLEERIIGIVNIDTALEILEEEETEDAARSGGTEPLRRPYLSTPVVSLVKSRIVWLLVLAVGATLTVQVLESFESTLEKVVALSLFVPLLIGTGGNTGNQTATTVTRALALGDVRTRDVLRVAAREASVGLLMGSVLGVLGFTVVSLIYSVPMGLVIGLTLAAICTLAATVGGVMPLIGKALKVDPAVFANPFISTFVDASGLIVYFLIAKGILGI</sequence>
<dbReference type="PANTHER" id="PTHR41394:SF8">
    <property type="entry name" value="MAGNESIUM TRANSPORTER MGTE"/>
    <property type="match status" value="1"/>
</dbReference>
<dbReference type="SMART" id="SM00116">
    <property type="entry name" value="CBS"/>
    <property type="match status" value="2"/>
</dbReference>
<reference evidence="11 12" key="1">
    <citation type="submission" date="2024-09" db="EMBL/GenBank/DDBJ databases">
        <authorList>
            <person name="Sun Q."/>
            <person name="Mori K."/>
        </authorList>
    </citation>
    <scope>NUCLEOTIDE SEQUENCE [LARGE SCALE GENOMIC DNA]</scope>
    <source>
        <strain evidence="11 12">NCAIM B.02604</strain>
    </source>
</reference>
<dbReference type="InterPro" id="IPR036739">
    <property type="entry name" value="SLC41_membr_dom_sf"/>
</dbReference>
<dbReference type="SUPFAM" id="SSF161093">
    <property type="entry name" value="MgtE membrane domain-like"/>
    <property type="match status" value="1"/>
</dbReference>
<dbReference type="InterPro" id="IPR000644">
    <property type="entry name" value="CBS_dom"/>
</dbReference>
<accession>A0ABV6P9T2</accession>
<feature type="transmembrane region" description="Helical" evidence="9">
    <location>
        <begin position="352"/>
        <end position="374"/>
    </location>
</feature>
<evidence type="ECO:0000256" key="4">
    <source>
        <dbReference type="ARBA" id="ARBA00022692"/>
    </source>
</evidence>
<evidence type="ECO:0000256" key="1">
    <source>
        <dbReference type="ARBA" id="ARBA00004141"/>
    </source>
</evidence>
<keyword evidence="8" id="KW-0129">CBS domain</keyword>
<dbReference type="CDD" id="cd04606">
    <property type="entry name" value="CBS_pair_Mg_transporter"/>
    <property type="match status" value="1"/>
</dbReference>
<keyword evidence="4 9" id="KW-0812">Transmembrane</keyword>
<protein>
    <recommendedName>
        <fullName evidence="9">Magnesium transporter MgtE</fullName>
    </recommendedName>
</protein>
<feature type="domain" description="CBS" evidence="10">
    <location>
        <begin position="194"/>
        <end position="250"/>
    </location>
</feature>
<evidence type="ECO:0000256" key="7">
    <source>
        <dbReference type="ARBA" id="ARBA00023136"/>
    </source>
</evidence>
<dbReference type="Pfam" id="PF01769">
    <property type="entry name" value="MgtE"/>
    <property type="match status" value="1"/>
</dbReference>
<evidence type="ECO:0000256" key="9">
    <source>
        <dbReference type="RuleBase" id="RU362011"/>
    </source>
</evidence>
<feature type="transmembrane region" description="Helical" evidence="9">
    <location>
        <begin position="380"/>
        <end position="402"/>
    </location>
</feature>
<dbReference type="InterPro" id="IPR006667">
    <property type="entry name" value="SLC41_membr_dom"/>
</dbReference>
<dbReference type="Gene3D" id="1.25.60.10">
    <property type="entry name" value="MgtE N-terminal domain-like"/>
    <property type="match status" value="1"/>
</dbReference>
<keyword evidence="12" id="KW-1185">Reference proteome</keyword>
<dbReference type="Proteomes" id="UP001589862">
    <property type="component" value="Unassembled WGS sequence"/>
</dbReference>
<dbReference type="Pfam" id="PF03448">
    <property type="entry name" value="MgtE_N"/>
    <property type="match status" value="1"/>
</dbReference>
<dbReference type="SMART" id="SM00924">
    <property type="entry name" value="MgtE_N"/>
    <property type="match status" value="1"/>
</dbReference>
<evidence type="ECO:0000259" key="10">
    <source>
        <dbReference type="PROSITE" id="PS51371"/>
    </source>
</evidence>
<dbReference type="NCBIfam" id="TIGR00400">
    <property type="entry name" value="mgtE"/>
    <property type="match status" value="1"/>
</dbReference>
<evidence type="ECO:0000313" key="12">
    <source>
        <dbReference type="Proteomes" id="UP001589862"/>
    </source>
</evidence>
<dbReference type="Pfam" id="PF00571">
    <property type="entry name" value="CBS"/>
    <property type="match status" value="2"/>
</dbReference>
<feature type="domain" description="CBS" evidence="10">
    <location>
        <begin position="130"/>
        <end position="193"/>
    </location>
</feature>
<evidence type="ECO:0000256" key="2">
    <source>
        <dbReference type="ARBA" id="ARBA00009749"/>
    </source>
</evidence>
<keyword evidence="9" id="KW-0479">Metal-binding</keyword>
<comment type="function">
    <text evidence="9">Acts as a magnesium transporter.</text>
</comment>
<dbReference type="InterPro" id="IPR006669">
    <property type="entry name" value="MgtE_transporter"/>
</dbReference>